<feature type="region of interest" description="Disordered" evidence="1">
    <location>
        <begin position="210"/>
        <end position="261"/>
    </location>
</feature>
<gene>
    <name evidence="2" type="ORF">GQ607_000302</name>
</gene>
<protein>
    <submittedName>
        <fullName evidence="2">Uncharacterized protein</fullName>
    </submittedName>
</protein>
<dbReference type="AlphaFoldDB" id="A0A8H3WU28"/>
<reference evidence="2 3" key="1">
    <citation type="submission" date="2019-12" db="EMBL/GenBank/DDBJ databases">
        <title>A genome sequence resource for the geographically widespread anthracnose pathogen Colletotrichum asianum.</title>
        <authorList>
            <person name="Meng Y."/>
        </authorList>
    </citation>
    <scope>NUCLEOTIDE SEQUENCE [LARGE SCALE GENOMIC DNA]</scope>
    <source>
        <strain evidence="2 3">ICMP 18580</strain>
    </source>
</reference>
<feature type="compositionally biased region" description="Basic and acidic residues" evidence="1">
    <location>
        <begin position="225"/>
        <end position="258"/>
    </location>
</feature>
<feature type="compositionally biased region" description="Low complexity" evidence="1">
    <location>
        <begin position="58"/>
        <end position="69"/>
    </location>
</feature>
<keyword evidence="3" id="KW-1185">Reference proteome</keyword>
<dbReference type="OrthoDB" id="5377226at2759"/>
<proteinExistence type="predicted"/>
<dbReference type="EMBL" id="WOWK01000001">
    <property type="protein sequence ID" value="KAF0332286.1"/>
    <property type="molecule type" value="Genomic_DNA"/>
</dbReference>
<feature type="region of interest" description="Disordered" evidence="1">
    <location>
        <begin position="1"/>
        <end position="24"/>
    </location>
</feature>
<evidence type="ECO:0000313" key="2">
    <source>
        <dbReference type="EMBL" id="KAF0332286.1"/>
    </source>
</evidence>
<comment type="caution">
    <text evidence="2">The sequence shown here is derived from an EMBL/GenBank/DDBJ whole genome shotgun (WGS) entry which is preliminary data.</text>
</comment>
<organism evidence="2 3">
    <name type="scientific">Colletotrichum asianum</name>
    <dbReference type="NCBI Taxonomy" id="702518"/>
    <lineage>
        <taxon>Eukaryota</taxon>
        <taxon>Fungi</taxon>
        <taxon>Dikarya</taxon>
        <taxon>Ascomycota</taxon>
        <taxon>Pezizomycotina</taxon>
        <taxon>Sordariomycetes</taxon>
        <taxon>Hypocreomycetidae</taxon>
        <taxon>Glomerellales</taxon>
        <taxon>Glomerellaceae</taxon>
        <taxon>Colletotrichum</taxon>
        <taxon>Colletotrichum gloeosporioides species complex</taxon>
    </lineage>
</organism>
<feature type="compositionally biased region" description="Polar residues" evidence="1">
    <location>
        <begin position="155"/>
        <end position="170"/>
    </location>
</feature>
<accession>A0A8H3WU28</accession>
<sequence>MPSIAEEHPRLMLPGRKRRRDNEADLQIQGPLYEKLAQYSAIASTNWKADGPFGRPIQQQLQQQQLQQQHPDFSPQFPSNGIVFQHGGPGDQQYHSLDAVPRKIAPLPGSKRQRMFDEENDSAETGAWDTATSSHRQRRSKSPSSQQAARGPQDQADTASKSRTPASSLSPCHICHRRPTKKSDLDSFADCEGCGQRTCYVCIRQCQGWKKDGRPSDGDEVEQEDMSRSFHMDDIDDTRQRQRNERETRNEQEKRHDGWTGGGHRTMVCSRCCIEKGAEGDVACLGCLSRMESV</sequence>
<name>A0A8H3WU28_9PEZI</name>
<feature type="compositionally biased region" description="Basic and acidic residues" evidence="1">
    <location>
        <begin position="1"/>
        <end position="10"/>
    </location>
</feature>
<feature type="region of interest" description="Disordered" evidence="1">
    <location>
        <begin position="47"/>
        <end position="176"/>
    </location>
</feature>
<evidence type="ECO:0000313" key="3">
    <source>
        <dbReference type="Proteomes" id="UP000434172"/>
    </source>
</evidence>
<dbReference type="Proteomes" id="UP000434172">
    <property type="component" value="Unassembled WGS sequence"/>
</dbReference>
<evidence type="ECO:0000256" key="1">
    <source>
        <dbReference type="SAM" id="MobiDB-lite"/>
    </source>
</evidence>